<dbReference type="InterPro" id="IPR036890">
    <property type="entry name" value="HATPase_C_sf"/>
</dbReference>
<dbReference type="SUPFAM" id="SSF47384">
    <property type="entry name" value="Homodimeric domain of signal transducing histidine kinase"/>
    <property type="match status" value="1"/>
</dbReference>
<evidence type="ECO:0000256" key="4">
    <source>
        <dbReference type="ARBA" id="ARBA00022679"/>
    </source>
</evidence>
<organism evidence="9 10">
    <name type="scientific">Nannocystis radixulma</name>
    <dbReference type="NCBI Taxonomy" id="2995305"/>
    <lineage>
        <taxon>Bacteria</taxon>
        <taxon>Pseudomonadati</taxon>
        <taxon>Myxococcota</taxon>
        <taxon>Polyangia</taxon>
        <taxon>Nannocystales</taxon>
        <taxon>Nannocystaceae</taxon>
        <taxon>Nannocystis</taxon>
    </lineage>
</organism>
<evidence type="ECO:0000313" key="9">
    <source>
        <dbReference type="EMBL" id="MDC0673435.1"/>
    </source>
</evidence>
<accession>A0ABT5BIM1</accession>
<dbReference type="SUPFAM" id="SSF55874">
    <property type="entry name" value="ATPase domain of HSP90 chaperone/DNA topoisomerase II/histidine kinase"/>
    <property type="match status" value="1"/>
</dbReference>
<reference evidence="9 10" key="1">
    <citation type="submission" date="2022-11" db="EMBL/GenBank/DDBJ databases">
        <title>Minimal conservation of predation-associated metabolite biosynthetic gene clusters underscores biosynthetic potential of Myxococcota including descriptions for ten novel species: Archangium lansinium sp. nov., Myxococcus landrumus sp. nov., Nannocystis bai.</title>
        <authorList>
            <person name="Ahearne A."/>
            <person name="Stevens C."/>
            <person name="Dowd S."/>
        </authorList>
    </citation>
    <scope>NUCLEOTIDE SEQUENCE [LARGE SCALE GENOMIC DNA]</scope>
    <source>
        <strain evidence="9 10">NCELM</strain>
    </source>
</reference>
<feature type="domain" description="PAC" evidence="8">
    <location>
        <begin position="316"/>
        <end position="368"/>
    </location>
</feature>
<dbReference type="Gene3D" id="3.30.565.10">
    <property type="entry name" value="Histidine kinase-like ATPase, C-terminal domain"/>
    <property type="match status" value="1"/>
</dbReference>
<feature type="domain" description="Histidine kinase" evidence="6">
    <location>
        <begin position="678"/>
        <end position="899"/>
    </location>
</feature>
<dbReference type="PRINTS" id="PR00344">
    <property type="entry name" value="BCTRLSENSOR"/>
</dbReference>
<evidence type="ECO:0000256" key="3">
    <source>
        <dbReference type="ARBA" id="ARBA00022553"/>
    </source>
</evidence>
<name>A0ABT5BIM1_9BACT</name>
<dbReference type="InterPro" id="IPR000014">
    <property type="entry name" value="PAS"/>
</dbReference>
<dbReference type="RefSeq" id="WP_272006455.1">
    <property type="nucleotide sequence ID" value="NZ_JAQNDN010000022.1"/>
</dbReference>
<dbReference type="InterPro" id="IPR029016">
    <property type="entry name" value="GAF-like_dom_sf"/>
</dbReference>
<dbReference type="SUPFAM" id="SSF55781">
    <property type="entry name" value="GAF domain-like"/>
    <property type="match status" value="1"/>
</dbReference>
<dbReference type="InterPro" id="IPR003018">
    <property type="entry name" value="GAF"/>
</dbReference>
<dbReference type="Pfam" id="PF13185">
    <property type="entry name" value="GAF_2"/>
    <property type="match status" value="1"/>
</dbReference>
<protein>
    <recommendedName>
        <fullName evidence="2">histidine kinase</fullName>
        <ecNumber evidence="2">2.7.13.3</ecNumber>
    </recommendedName>
</protein>
<dbReference type="SUPFAM" id="SSF55785">
    <property type="entry name" value="PYP-like sensor domain (PAS domain)"/>
    <property type="match status" value="2"/>
</dbReference>
<dbReference type="SMART" id="SM00091">
    <property type="entry name" value="PAS"/>
    <property type="match status" value="2"/>
</dbReference>
<dbReference type="Proteomes" id="UP001217838">
    <property type="component" value="Unassembled WGS sequence"/>
</dbReference>
<dbReference type="InterPro" id="IPR052162">
    <property type="entry name" value="Sensor_kinase/Photoreceptor"/>
</dbReference>
<dbReference type="CDD" id="cd00082">
    <property type="entry name" value="HisKA"/>
    <property type="match status" value="1"/>
</dbReference>
<dbReference type="SMART" id="SM00086">
    <property type="entry name" value="PAC"/>
    <property type="match status" value="2"/>
</dbReference>
<dbReference type="Gene3D" id="3.30.450.20">
    <property type="entry name" value="PAS domain"/>
    <property type="match status" value="2"/>
</dbReference>
<evidence type="ECO:0000313" key="10">
    <source>
        <dbReference type="Proteomes" id="UP001217838"/>
    </source>
</evidence>
<dbReference type="NCBIfam" id="TIGR00229">
    <property type="entry name" value="sensory_box"/>
    <property type="match status" value="1"/>
</dbReference>
<feature type="domain" description="PAS" evidence="7">
    <location>
        <begin position="241"/>
        <end position="313"/>
    </location>
</feature>
<dbReference type="Gene3D" id="1.10.287.130">
    <property type="match status" value="1"/>
</dbReference>
<dbReference type="PANTHER" id="PTHR43304">
    <property type="entry name" value="PHYTOCHROME-LIKE PROTEIN CPH1"/>
    <property type="match status" value="1"/>
</dbReference>
<dbReference type="InterPro" id="IPR001610">
    <property type="entry name" value="PAC"/>
</dbReference>
<dbReference type="SUPFAM" id="SSF56112">
    <property type="entry name" value="Protein kinase-like (PK-like)"/>
    <property type="match status" value="1"/>
</dbReference>
<dbReference type="PROSITE" id="PS50112">
    <property type="entry name" value="PAS"/>
    <property type="match status" value="1"/>
</dbReference>
<dbReference type="Gene3D" id="3.30.450.40">
    <property type="match status" value="1"/>
</dbReference>
<keyword evidence="3" id="KW-0597">Phosphoprotein</keyword>
<evidence type="ECO:0000259" key="8">
    <source>
        <dbReference type="PROSITE" id="PS50113"/>
    </source>
</evidence>
<dbReference type="Gene3D" id="1.10.510.10">
    <property type="entry name" value="Transferase(Phosphotransferase) domain 1"/>
    <property type="match status" value="1"/>
</dbReference>
<keyword evidence="4" id="KW-0808">Transferase</keyword>
<dbReference type="SMART" id="SM00388">
    <property type="entry name" value="HisKA"/>
    <property type="match status" value="1"/>
</dbReference>
<dbReference type="CDD" id="cd00130">
    <property type="entry name" value="PAS"/>
    <property type="match status" value="2"/>
</dbReference>
<keyword evidence="10" id="KW-1185">Reference proteome</keyword>
<dbReference type="InterPro" id="IPR013655">
    <property type="entry name" value="PAS_fold_3"/>
</dbReference>
<keyword evidence="5" id="KW-0418">Kinase</keyword>
<comment type="caution">
    <text evidence="9">The sequence shown here is derived from an EMBL/GenBank/DDBJ whole genome shotgun (WGS) entry which is preliminary data.</text>
</comment>
<dbReference type="InterPro" id="IPR000700">
    <property type="entry name" value="PAS-assoc_C"/>
</dbReference>
<dbReference type="SMART" id="SM00387">
    <property type="entry name" value="HATPase_c"/>
    <property type="match status" value="1"/>
</dbReference>
<dbReference type="Pfam" id="PF02518">
    <property type="entry name" value="HATPase_c"/>
    <property type="match status" value="1"/>
</dbReference>
<evidence type="ECO:0000256" key="5">
    <source>
        <dbReference type="ARBA" id="ARBA00022777"/>
    </source>
</evidence>
<dbReference type="SMART" id="SM00065">
    <property type="entry name" value="GAF"/>
    <property type="match status" value="1"/>
</dbReference>
<comment type="catalytic activity">
    <reaction evidence="1">
        <text>ATP + protein L-histidine = ADP + protein N-phospho-L-histidine.</text>
        <dbReference type="EC" id="2.7.13.3"/>
    </reaction>
</comment>
<dbReference type="InterPro" id="IPR003661">
    <property type="entry name" value="HisK_dim/P_dom"/>
</dbReference>
<dbReference type="PANTHER" id="PTHR43304:SF1">
    <property type="entry name" value="PAC DOMAIN-CONTAINING PROTEIN"/>
    <property type="match status" value="1"/>
</dbReference>
<dbReference type="InterPro" id="IPR035965">
    <property type="entry name" value="PAS-like_dom_sf"/>
</dbReference>
<sequence length="899" mass="96584">MSLTARSPAIGLRVDGRVLRTHVEGPPSPAIVARIEHEWSLRDQLDPSATLRPLAIAREGGAVSLTFADPGGRLLADLPGAPWEVAAFLRVAVGLATALVRLHARGFAHTEIHAGHVLVKPATGECWLTNLGAAVRLPTAADVRGDLHGCGVVLRELLAGFEPEAMATRALARVVARLVVARDGDAYTTAAHLLADLRRCAAAWAAKGRIDAALLEVGEGDGGAHGMFGERVRAGAGAQHSVSELMALIDAVPGLVWSARGDGSVEFVSQGWSDYTGKPAAELLGWAWAATELVHPADRAQAIEAWAGLLAAGKEGRMEARLRRADGVYRWFRIQVVPLLDDRGDVVKWWGLDSDIEEQKQSQARAGGEQRLLEMITRGEPTSAILEGVVRLVEGDASGQRASILLLNPATMTLWHAAAVSLPRSYSEVIDGSAIGPAAFSCGTAAWRRELVVIADIATDPLGELFRAHALAHGLRACWSLPLLSSDGRVLGAFGIYATEPRTPTPSDLELLERCARVTSIAVERGQSEEALRRSEAYRAEAERLSRTGSFGFDIQSREFTLSNGTCEILALPPKPTFDQVHERMHRDDRDRVRATVLQALRAGGDFDDEVRVVMDDGAVKLIRVLGRSRINAAGNFELVGAAADITAGRRAADELQQAQTALTHVSRVTTLGELAASIAHEVNQPLTAIVADASAALNWSAAEPPGLERVRESLAAIVEHGERAAQVLQRIRSLLARSTPRRRACNLNEVVRDVVPLVAPELRRHDITVEQVLLRELPPVMGDPVQLQQVVLNLLLNAGEASKDVAPERRRVVICSFVEQRQGGAFVHVAVEDAGVGLDTGILDRARLFDPFYTTKENGLGMGLPISRSIIERHGGKLWAGANATFGATFQFAIEVQP</sequence>
<dbReference type="InterPro" id="IPR036097">
    <property type="entry name" value="HisK_dim/P_sf"/>
</dbReference>
<dbReference type="Pfam" id="PF08447">
    <property type="entry name" value="PAS_3"/>
    <property type="match status" value="1"/>
</dbReference>
<dbReference type="InterPro" id="IPR003594">
    <property type="entry name" value="HATPase_dom"/>
</dbReference>
<evidence type="ECO:0000256" key="1">
    <source>
        <dbReference type="ARBA" id="ARBA00000085"/>
    </source>
</evidence>
<dbReference type="PROSITE" id="PS50113">
    <property type="entry name" value="PAC"/>
    <property type="match status" value="2"/>
</dbReference>
<evidence type="ECO:0000259" key="6">
    <source>
        <dbReference type="PROSITE" id="PS50109"/>
    </source>
</evidence>
<dbReference type="InterPro" id="IPR005467">
    <property type="entry name" value="His_kinase_dom"/>
</dbReference>
<proteinExistence type="predicted"/>
<dbReference type="InterPro" id="IPR004358">
    <property type="entry name" value="Sig_transdc_His_kin-like_C"/>
</dbReference>
<gene>
    <name evidence="9" type="ORF">POL58_37165</name>
</gene>
<dbReference type="Pfam" id="PF00512">
    <property type="entry name" value="HisKA"/>
    <property type="match status" value="1"/>
</dbReference>
<dbReference type="EMBL" id="JAQNDN010000022">
    <property type="protein sequence ID" value="MDC0673435.1"/>
    <property type="molecule type" value="Genomic_DNA"/>
</dbReference>
<dbReference type="EC" id="2.7.13.3" evidence="2"/>
<dbReference type="PROSITE" id="PS50109">
    <property type="entry name" value="HIS_KIN"/>
    <property type="match status" value="1"/>
</dbReference>
<feature type="domain" description="PAC" evidence="8">
    <location>
        <begin position="607"/>
        <end position="658"/>
    </location>
</feature>
<evidence type="ECO:0000256" key="2">
    <source>
        <dbReference type="ARBA" id="ARBA00012438"/>
    </source>
</evidence>
<evidence type="ECO:0000259" key="7">
    <source>
        <dbReference type="PROSITE" id="PS50112"/>
    </source>
</evidence>
<dbReference type="InterPro" id="IPR011009">
    <property type="entry name" value="Kinase-like_dom_sf"/>
</dbReference>